<accession>A0A9W8LW21</accession>
<dbReference type="Pfam" id="PF03665">
    <property type="entry name" value="UPF0172"/>
    <property type="match status" value="1"/>
</dbReference>
<dbReference type="Proteomes" id="UP001139887">
    <property type="component" value="Unassembled WGS sequence"/>
</dbReference>
<comment type="caution">
    <text evidence="1">The sequence shown here is derived from an EMBL/GenBank/DDBJ whole genome shotgun (WGS) entry which is preliminary data.</text>
</comment>
<keyword evidence="2" id="KW-1185">Reference proteome</keyword>
<evidence type="ECO:0000313" key="1">
    <source>
        <dbReference type="EMBL" id="KAJ2845721.1"/>
    </source>
</evidence>
<gene>
    <name evidence="1" type="ORF">IWW36_004667</name>
</gene>
<name>A0A9W8LW21_9FUNG</name>
<dbReference type="InterPro" id="IPR005366">
    <property type="entry name" value="EMC8/9"/>
</dbReference>
<feature type="non-terminal residue" evidence="1">
    <location>
        <position position="94"/>
    </location>
</feature>
<reference evidence="1" key="1">
    <citation type="submission" date="2022-07" db="EMBL/GenBank/DDBJ databases">
        <title>Phylogenomic reconstructions and comparative analyses of Kickxellomycotina fungi.</title>
        <authorList>
            <person name="Reynolds N.K."/>
            <person name="Stajich J.E."/>
            <person name="Barry K."/>
            <person name="Grigoriev I.V."/>
            <person name="Crous P."/>
            <person name="Smith M.E."/>
        </authorList>
    </citation>
    <scope>NUCLEOTIDE SEQUENCE</scope>
    <source>
        <strain evidence="1">NRRL 1566</strain>
    </source>
</reference>
<dbReference type="AlphaFoldDB" id="A0A9W8LW21"/>
<dbReference type="GO" id="GO:0072546">
    <property type="term" value="C:EMC complex"/>
    <property type="evidence" value="ECO:0007669"/>
    <property type="project" value="InterPro"/>
</dbReference>
<protein>
    <submittedName>
        <fullName evidence="1">Uncharacterized protein</fullName>
    </submittedName>
</protein>
<proteinExistence type="predicted"/>
<sequence>MFDVALQQAQLFAKTKNLNIGGYYVAYEDPKDIQLSASSSLLAKALLEINHDAVAFVIDAKQLTPESLRPGLIPYVYSDSKWKEQSGAFGTEKT</sequence>
<dbReference type="OrthoDB" id="194468at2759"/>
<dbReference type="EMBL" id="JANBUW010000728">
    <property type="protein sequence ID" value="KAJ2845721.1"/>
    <property type="molecule type" value="Genomic_DNA"/>
</dbReference>
<organism evidence="1 2">
    <name type="scientific">Coemansia brasiliensis</name>
    <dbReference type="NCBI Taxonomy" id="2650707"/>
    <lineage>
        <taxon>Eukaryota</taxon>
        <taxon>Fungi</taxon>
        <taxon>Fungi incertae sedis</taxon>
        <taxon>Zoopagomycota</taxon>
        <taxon>Kickxellomycotina</taxon>
        <taxon>Kickxellomycetes</taxon>
        <taxon>Kickxellales</taxon>
        <taxon>Kickxellaceae</taxon>
        <taxon>Coemansia</taxon>
    </lineage>
</organism>
<evidence type="ECO:0000313" key="2">
    <source>
        <dbReference type="Proteomes" id="UP001139887"/>
    </source>
</evidence>